<dbReference type="Proteomes" id="UP000220904">
    <property type="component" value="Unassembled WGS sequence"/>
</dbReference>
<dbReference type="Gene3D" id="1.10.3210.10">
    <property type="entry name" value="Hypothetical protein af1432"/>
    <property type="match status" value="1"/>
</dbReference>
<dbReference type="SUPFAM" id="SSF109604">
    <property type="entry name" value="HD-domain/PDEase-like"/>
    <property type="match status" value="1"/>
</dbReference>
<dbReference type="Pfam" id="PF01966">
    <property type="entry name" value="HD"/>
    <property type="match status" value="1"/>
</dbReference>
<dbReference type="OrthoDB" id="1656042at2"/>
<dbReference type="InterPro" id="IPR006674">
    <property type="entry name" value="HD_domain"/>
</dbReference>
<dbReference type="InterPro" id="IPR037522">
    <property type="entry name" value="HD_GYP_dom"/>
</dbReference>
<dbReference type="InterPro" id="IPR003607">
    <property type="entry name" value="HD/PDEase_dom"/>
</dbReference>
<name>A0A2A7B8W8_9FIRM</name>
<gene>
    <name evidence="2" type="ORF">CHR60_01845</name>
</gene>
<evidence type="ECO:0000313" key="3">
    <source>
        <dbReference type="Proteomes" id="UP000220904"/>
    </source>
</evidence>
<sequence>MEESNRQKWERYIQNLRRVRTLSRPQFPPETAPEFLLEAIQGNAVRCFDRMKENNALLGELVYTRDAKTLSDSDIAELEEAAGRLFNYANSEDCGVAYKIHELLLKAARFRDDVPMIVRELYYNGITLHYINVRDEDHDVNLLWPRIHAFFLEGANYIARYEELDKETRQYIIRCVGNLRLAVSRQTKEDCHRYMELFDLAMGIITSPYYQELDPDIPWTRFTYSMHLDQITLMAYLRHCNDPEVAERVLRSASYVYEHQKKNAGEESRQQNWRVSYFYHAALYHAGKGTARAVVEDLLEIISQTGEQDYSPDGINRNLTGAAYLFYYEAFLSEQDRAELADRIAKERAAAHRYLDEMPGTEYPRVASVAIRELITAQSDTKEIDNRKILESILFGHKPTYVHSTMVAHLTRVLLRRMVETDPAALIGLLGCKTAAEVQARKPELLQTAYECGLYHDVGKSAVIMYIDTNSRSLLEEEFCCIQSHPVIGCSLLREAGYEEHLAPAALYHHCFYNGQGGYPRDVPPCPQDIKGIVDVLTVADSLDAATDNIGRCYNRAKPLRTLVGELQAQSGTRYAPDVVALFRDKTFCEVLAQKLDAERKKVYLHAYHAAE</sequence>
<feature type="domain" description="HD-GYP" evidence="1">
    <location>
        <begin position="399"/>
        <end position="599"/>
    </location>
</feature>
<dbReference type="CDD" id="cd00077">
    <property type="entry name" value="HDc"/>
    <property type="match status" value="1"/>
</dbReference>
<comment type="caution">
    <text evidence="2">The sequence shown here is derived from an EMBL/GenBank/DDBJ whole genome shotgun (WGS) entry which is preliminary data.</text>
</comment>
<dbReference type="PROSITE" id="PS51832">
    <property type="entry name" value="HD_GYP"/>
    <property type="match status" value="1"/>
</dbReference>
<organism evidence="2 3">
    <name type="scientific">Faecalibacterium prausnitzii</name>
    <dbReference type="NCBI Taxonomy" id="853"/>
    <lineage>
        <taxon>Bacteria</taxon>
        <taxon>Bacillati</taxon>
        <taxon>Bacillota</taxon>
        <taxon>Clostridia</taxon>
        <taxon>Eubacteriales</taxon>
        <taxon>Oscillospiraceae</taxon>
        <taxon>Faecalibacterium</taxon>
    </lineage>
</organism>
<dbReference type="PANTHER" id="PTHR43155:SF2">
    <property type="entry name" value="CYCLIC DI-GMP PHOSPHODIESTERASE PA4108"/>
    <property type="match status" value="1"/>
</dbReference>
<dbReference type="AlphaFoldDB" id="A0A2A7B8W8"/>
<dbReference type="PANTHER" id="PTHR43155">
    <property type="entry name" value="CYCLIC DI-GMP PHOSPHODIESTERASE PA4108-RELATED"/>
    <property type="match status" value="1"/>
</dbReference>
<proteinExistence type="predicted"/>
<dbReference type="RefSeq" id="WP_097791459.1">
    <property type="nucleotide sequence ID" value="NZ_NOUV01000005.1"/>
</dbReference>
<dbReference type="EMBL" id="NOUV01000005">
    <property type="protein sequence ID" value="PDX87795.1"/>
    <property type="molecule type" value="Genomic_DNA"/>
</dbReference>
<evidence type="ECO:0000259" key="1">
    <source>
        <dbReference type="PROSITE" id="PS51832"/>
    </source>
</evidence>
<protein>
    <recommendedName>
        <fullName evidence="1">HD-GYP domain-containing protein</fullName>
    </recommendedName>
</protein>
<evidence type="ECO:0000313" key="2">
    <source>
        <dbReference type="EMBL" id="PDX87795.1"/>
    </source>
</evidence>
<reference evidence="2 3" key="1">
    <citation type="journal article" date="2017" name="Front. Microbiol.">
        <title>New Insights into the Diversity of the Genus Faecalibacterium.</title>
        <authorList>
            <person name="Benevides L."/>
            <person name="Burman S."/>
            <person name="Martin R."/>
            <person name="Robert V."/>
            <person name="Thomas M."/>
            <person name="Miquel S."/>
            <person name="Chain F."/>
            <person name="Sokol H."/>
            <person name="Bermudez-Humaran L.G."/>
            <person name="Morrison M."/>
            <person name="Langella P."/>
            <person name="Azevedo V.A."/>
            <person name="Chatel J.M."/>
            <person name="Soares S."/>
        </authorList>
    </citation>
    <scope>NUCLEOTIDE SEQUENCE [LARGE SCALE GENOMIC DNA]</scope>
    <source>
        <strain evidence="2 3">AHMP21</strain>
    </source>
</reference>
<accession>A0A2A7B8W8</accession>